<comment type="caution">
    <text evidence="1">The sequence shown here is derived from an EMBL/GenBank/DDBJ whole genome shotgun (WGS) entry which is preliminary data.</text>
</comment>
<dbReference type="AlphaFoldDB" id="A0A4Z1FNH1"/>
<evidence type="ECO:0000313" key="2">
    <source>
        <dbReference type="Proteomes" id="UP000297910"/>
    </source>
</evidence>
<dbReference type="EMBL" id="PQXI01000064">
    <property type="protein sequence ID" value="TGO26216.1"/>
    <property type="molecule type" value="Genomic_DNA"/>
</dbReference>
<organism evidence="1 2">
    <name type="scientific">Botrytis paeoniae</name>
    <dbReference type="NCBI Taxonomy" id="278948"/>
    <lineage>
        <taxon>Eukaryota</taxon>
        <taxon>Fungi</taxon>
        <taxon>Dikarya</taxon>
        <taxon>Ascomycota</taxon>
        <taxon>Pezizomycotina</taxon>
        <taxon>Leotiomycetes</taxon>
        <taxon>Helotiales</taxon>
        <taxon>Sclerotiniaceae</taxon>
        <taxon>Botrytis</taxon>
    </lineage>
</organism>
<reference evidence="1 2" key="1">
    <citation type="submission" date="2017-12" db="EMBL/GenBank/DDBJ databases">
        <title>Comparative genomics of Botrytis spp.</title>
        <authorList>
            <person name="Valero-Jimenez C.A."/>
            <person name="Tapia P."/>
            <person name="Veloso J."/>
            <person name="Silva-Moreno E."/>
            <person name="Staats M."/>
            <person name="Valdes J.H."/>
            <person name="Van Kan J.A.L."/>
        </authorList>
    </citation>
    <scope>NUCLEOTIDE SEQUENCE [LARGE SCALE GENOMIC DNA]</scope>
    <source>
        <strain evidence="1 2">Bp0003</strain>
    </source>
</reference>
<accession>A0A4Z1FNH1</accession>
<gene>
    <name evidence="1" type="ORF">BPAE_0064g00320</name>
</gene>
<protein>
    <submittedName>
        <fullName evidence="1">Uncharacterized protein</fullName>
    </submittedName>
</protein>
<sequence length="135" mass="15089">MSHIRLGNFEIVKYILDTTGTFFRGAQGISGAKRQEMIDLLLEYGFDEQKSEWLGDKTISLEAQTRNVLLFHKLLDHEVSTVDVRTAKTALEWAVSREDTVMVGILLASGFDLASWGGRILRLAVSLGIDSMEDI</sequence>
<evidence type="ECO:0000313" key="1">
    <source>
        <dbReference type="EMBL" id="TGO26216.1"/>
    </source>
</evidence>
<dbReference type="InterPro" id="IPR036770">
    <property type="entry name" value="Ankyrin_rpt-contain_sf"/>
</dbReference>
<dbReference type="Gene3D" id="1.25.40.20">
    <property type="entry name" value="Ankyrin repeat-containing domain"/>
    <property type="match status" value="1"/>
</dbReference>
<dbReference type="Proteomes" id="UP000297910">
    <property type="component" value="Unassembled WGS sequence"/>
</dbReference>
<dbReference type="SUPFAM" id="SSF48403">
    <property type="entry name" value="Ankyrin repeat"/>
    <property type="match status" value="1"/>
</dbReference>
<proteinExistence type="predicted"/>
<keyword evidence="2" id="KW-1185">Reference proteome</keyword>
<name>A0A4Z1FNH1_9HELO</name>